<dbReference type="Pfam" id="PF00132">
    <property type="entry name" value="Hexapep"/>
    <property type="match status" value="1"/>
</dbReference>
<proteinExistence type="inferred from homology"/>
<keyword evidence="2 3" id="KW-0808">Transferase</keyword>
<dbReference type="Pfam" id="PF14602">
    <property type="entry name" value="Hexapep_2"/>
    <property type="match status" value="1"/>
</dbReference>
<dbReference type="OrthoDB" id="25818at2759"/>
<dbReference type="CDD" id="cd03357">
    <property type="entry name" value="LbH_MAT_GAT"/>
    <property type="match status" value="1"/>
</dbReference>
<comment type="similarity">
    <text evidence="1">Belongs to the transferase hexapeptide repeat family.</text>
</comment>
<dbReference type="InterPro" id="IPR018357">
    <property type="entry name" value="Hexapep_transf_CS"/>
</dbReference>
<evidence type="ECO:0000256" key="1">
    <source>
        <dbReference type="ARBA" id="ARBA00007274"/>
    </source>
</evidence>
<dbReference type="PANTHER" id="PTHR23416:SF23">
    <property type="entry name" value="ACETYLTRANSFERASE C18B11.09C-RELATED"/>
    <property type="match status" value="1"/>
</dbReference>
<name>A0A5J4X0Z8_9EUKA</name>
<dbReference type="InterPro" id="IPR011004">
    <property type="entry name" value="Trimer_LpxA-like_sf"/>
</dbReference>
<evidence type="ECO:0000313" key="3">
    <source>
        <dbReference type="EMBL" id="KAA6400820.1"/>
    </source>
</evidence>
<dbReference type="SUPFAM" id="SSF51161">
    <property type="entry name" value="Trimeric LpxA-like enzymes"/>
    <property type="match status" value="1"/>
</dbReference>
<accession>A0A5J4X0Z8</accession>
<dbReference type="PROSITE" id="PS00101">
    <property type="entry name" value="HEXAPEP_TRANSFERASES"/>
    <property type="match status" value="1"/>
</dbReference>
<gene>
    <name evidence="3" type="ORF">EZS28_003651</name>
</gene>
<dbReference type="InterPro" id="IPR001451">
    <property type="entry name" value="Hexapep"/>
</dbReference>
<dbReference type="Gene3D" id="2.160.10.10">
    <property type="entry name" value="Hexapeptide repeat proteins"/>
    <property type="match status" value="1"/>
</dbReference>
<dbReference type="InterPro" id="IPR051159">
    <property type="entry name" value="Hexapeptide_acetyltransf"/>
</dbReference>
<evidence type="ECO:0000313" key="4">
    <source>
        <dbReference type="Proteomes" id="UP000324800"/>
    </source>
</evidence>
<reference evidence="3 4" key="1">
    <citation type="submission" date="2019-03" db="EMBL/GenBank/DDBJ databases">
        <title>Single cell metagenomics reveals metabolic interactions within the superorganism composed of flagellate Streblomastix strix and complex community of Bacteroidetes bacteria on its surface.</title>
        <authorList>
            <person name="Treitli S.C."/>
            <person name="Kolisko M."/>
            <person name="Husnik F."/>
            <person name="Keeling P."/>
            <person name="Hampl V."/>
        </authorList>
    </citation>
    <scope>NUCLEOTIDE SEQUENCE [LARGE SCALE GENOMIC DNA]</scope>
    <source>
        <strain evidence="3">ST1C</strain>
    </source>
</reference>
<comment type="caution">
    <text evidence="3">The sequence shown here is derived from an EMBL/GenBank/DDBJ whole genome shotgun (WGS) entry which is preliminary data.</text>
</comment>
<evidence type="ECO:0000256" key="2">
    <source>
        <dbReference type="ARBA" id="ARBA00022679"/>
    </source>
</evidence>
<dbReference type="EMBL" id="SNRW01000494">
    <property type="protein sequence ID" value="KAA6400820.1"/>
    <property type="molecule type" value="Genomic_DNA"/>
</dbReference>
<organism evidence="3 4">
    <name type="scientific">Streblomastix strix</name>
    <dbReference type="NCBI Taxonomy" id="222440"/>
    <lineage>
        <taxon>Eukaryota</taxon>
        <taxon>Metamonada</taxon>
        <taxon>Preaxostyla</taxon>
        <taxon>Oxymonadida</taxon>
        <taxon>Streblomastigidae</taxon>
        <taxon>Streblomastix</taxon>
    </lineage>
</organism>
<dbReference type="AlphaFoldDB" id="A0A5J4X0Z8"/>
<protein>
    <submittedName>
        <fullName evidence="3">Putative sugar O-acetyltransferase</fullName>
    </submittedName>
</protein>
<sequence>MSAQHERLLIQGPEHLGPKNYQDMIDGKAYYGLDPYLVSKREICQYEFLPVLNGVMTDQTKTAKEKVEIINNLLHKYLGHIGQNTTLIPPLQADYGFHTSIGDGCFINMNAVFLDTNRISLGDRVMLGPNVSLITAGHPTRERDRSTIPDQLENLEFALPITIGDGAWLGANVIVLPGVTIGERAVIGAGSVVTHDVPPDTIVAGNPARFLKKIDQSEILSDETLKELEATINNPKSTPSSKIVAQMTLENQHKARLARQKQDEQK</sequence>
<dbReference type="GO" id="GO:0008374">
    <property type="term" value="F:O-acyltransferase activity"/>
    <property type="evidence" value="ECO:0007669"/>
    <property type="project" value="TreeGrafter"/>
</dbReference>
<dbReference type="PANTHER" id="PTHR23416">
    <property type="entry name" value="SIALIC ACID SYNTHASE-RELATED"/>
    <property type="match status" value="1"/>
</dbReference>
<dbReference type="Proteomes" id="UP000324800">
    <property type="component" value="Unassembled WGS sequence"/>
</dbReference>